<accession>A0A1J0RB71</accession>
<dbReference type="EMBL" id="KX701187">
    <property type="protein sequence ID" value="APD75143.1"/>
    <property type="molecule type" value="Genomic_DNA"/>
</dbReference>
<proteinExistence type="predicted"/>
<keyword evidence="2" id="KW-1003">Cell membrane</keyword>
<keyword evidence="5" id="KW-0325">Glycoprotein</keyword>
<dbReference type="GO" id="GO:0042783">
    <property type="term" value="P:symbiont-mediated evasion of host immune response"/>
    <property type="evidence" value="ECO:0007669"/>
    <property type="project" value="InterPro"/>
</dbReference>
<sequence length="421" mass="44492">MKQHLVFAAAAAIISLAPAAHVEAAAGDALNHAAWSKLCDITRDLDNLPSNELASIAAEQVNVGDLTKLQQQLALYRVLNTDKAATTAEQVFATFLSRKISGAAISETKLKEALQSTADAAFLHGQLAEWLATASSIGGNTAGCLGAAGGADTADKATITQAPYACKLTTQMASAKLTTPASIDANGYTGFTAIPNVETSNAVTQKKCAYSQHGASGLGGAQDTTTSIAFAGGAFILTDNALTRSNWAATSQAGTLPHEKAFKALKRQHKSLPKANYTKITDLKQDSDFRSAAIAIIYGDQDSSQLENKLTDLFGASDNSFEEKFWKNVREAKIDGGKFGAKEATTIQALEDPIKLSKAFYYYAKQGTEQLKTLEARAAATNDLPKPTEELCNAKNDEPKACNEATGCHYDASKQKGQNVL</sequence>
<keyword evidence="7" id="KW-0732">Signal</keyword>
<keyword evidence="3" id="KW-0336">GPI-anchor</keyword>
<evidence type="ECO:0000259" key="8">
    <source>
        <dbReference type="Pfam" id="PF00913"/>
    </source>
</evidence>
<dbReference type="Gene3D" id="1.10.470.10">
    <property type="entry name" value="Variant Surface Glycoprotein, subunit A, domain 2"/>
    <property type="match status" value="1"/>
</dbReference>
<protein>
    <submittedName>
        <fullName evidence="9">Variant surface glycoprotein 1125.4959</fullName>
    </submittedName>
</protein>
<reference evidence="9" key="1">
    <citation type="submission" date="2016-08" db="EMBL/GenBank/DDBJ databases">
        <title>VSG repertoire of Trypanosoma brucei EATRO 1125.</title>
        <authorList>
            <person name="Cross G.A."/>
        </authorList>
    </citation>
    <scope>NUCLEOTIDE SEQUENCE</scope>
    <source>
        <strain evidence="9">EATRO 1125</strain>
    </source>
</reference>
<name>A0A1J0RB71_9TRYP</name>
<evidence type="ECO:0000313" key="9">
    <source>
        <dbReference type="EMBL" id="APD75143.1"/>
    </source>
</evidence>
<keyword evidence="6" id="KW-0449">Lipoprotein</keyword>
<evidence type="ECO:0000256" key="1">
    <source>
        <dbReference type="ARBA" id="ARBA00004609"/>
    </source>
</evidence>
<dbReference type="InterPro" id="IPR001812">
    <property type="entry name" value="Trypano_VSG_A_N_dom"/>
</dbReference>
<dbReference type="SUPFAM" id="SSF58087">
    <property type="entry name" value="Variant surface glycoprotein (N-terminal domain)"/>
    <property type="match status" value="1"/>
</dbReference>
<feature type="chain" id="PRO_5012859570" evidence="7">
    <location>
        <begin position="20"/>
        <end position="421"/>
    </location>
</feature>
<dbReference type="AlphaFoldDB" id="A0A1J0RB71"/>
<dbReference type="VEuPathDB" id="TriTrypDB:Tb427_000176600"/>
<organism evidence="9">
    <name type="scientific">Trypanosoma brucei</name>
    <dbReference type="NCBI Taxonomy" id="5691"/>
    <lineage>
        <taxon>Eukaryota</taxon>
        <taxon>Discoba</taxon>
        <taxon>Euglenozoa</taxon>
        <taxon>Kinetoplastea</taxon>
        <taxon>Metakinetoplastina</taxon>
        <taxon>Trypanosomatida</taxon>
        <taxon>Trypanosomatidae</taxon>
        <taxon>Trypanosoma</taxon>
    </lineage>
</organism>
<feature type="domain" description="Trypanosome variant surface glycoprotein A-type N-terminal" evidence="8">
    <location>
        <begin position="12"/>
        <end position="363"/>
    </location>
</feature>
<dbReference type="Pfam" id="PF00913">
    <property type="entry name" value="Trypan_glycop"/>
    <property type="match status" value="1"/>
</dbReference>
<dbReference type="GO" id="GO:0098552">
    <property type="term" value="C:side of membrane"/>
    <property type="evidence" value="ECO:0007669"/>
    <property type="project" value="UniProtKB-KW"/>
</dbReference>
<comment type="subcellular location">
    <subcellularLocation>
        <location evidence="1">Cell membrane</location>
        <topology evidence="1">Lipid-anchor</topology>
        <topology evidence="1">GPI-anchor</topology>
    </subcellularLocation>
</comment>
<dbReference type="GO" id="GO:0005886">
    <property type="term" value="C:plasma membrane"/>
    <property type="evidence" value="ECO:0007669"/>
    <property type="project" value="UniProtKB-SubCell"/>
</dbReference>
<evidence type="ECO:0000256" key="3">
    <source>
        <dbReference type="ARBA" id="ARBA00022622"/>
    </source>
</evidence>
<evidence type="ECO:0000256" key="2">
    <source>
        <dbReference type="ARBA" id="ARBA00022475"/>
    </source>
</evidence>
<evidence type="ECO:0000256" key="4">
    <source>
        <dbReference type="ARBA" id="ARBA00023136"/>
    </source>
</evidence>
<feature type="signal peptide" evidence="7">
    <location>
        <begin position="1"/>
        <end position="19"/>
    </location>
</feature>
<dbReference type="Gene3D" id="3.90.150.10">
    <property type="entry name" value="Variant Surface Glycoprotein, subunit A domain 1"/>
    <property type="match status" value="1"/>
</dbReference>
<evidence type="ECO:0000256" key="5">
    <source>
        <dbReference type="ARBA" id="ARBA00023180"/>
    </source>
</evidence>
<keyword evidence="4" id="KW-0472">Membrane</keyword>
<evidence type="ECO:0000256" key="6">
    <source>
        <dbReference type="ARBA" id="ARBA00023288"/>
    </source>
</evidence>
<evidence type="ECO:0000256" key="7">
    <source>
        <dbReference type="SAM" id="SignalP"/>
    </source>
</evidence>